<evidence type="ECO:0000256" key="3">
    <source>
        <dbReference type="ARBA" id="ARBA00010594"/>
    </source>
</evidence>
<comment type="function">
    <text evidence="17">Hydrolyzes extracellular Ap3A into AMP and ADP, and Ap4A into AMP and ATP. Ap3A and Ap4A are diadenosine polyphosphates thought to induce proliferation of vascular smooth muscle cells. Acts as a procoagulant, mediating platelet aggregation at the site of nascent thrombus via release of ADP from Ap3A and activation of ADP receptors.</text>
</comment>
<keyword evidence="16" id="KW-0325">Glycoprotein</keyword>
<keyword evidence="13" id="KW-0094">Blood coagulation</keyword>
<name>A0A9Q1DMJ6_CONCO</name>
<evidence type="ECO:0000256" key="8">
    <source>
        <dbReference type="ARBA" id="ARBA00022723"/>
    </source>
</evidence>
<accession>A0A9Q1DMJ6</accession>
<evidence type="ECO:0000256" key="10">
    <source>
        <dbReference type="ARBA" id="ARBA00022801"/>
    </source>
</evidence>
<dbReference type="GO" id="GO:0007596">
    <property type="term" value="P:blood coagulation"/>
    <property type="evidence" value="ECO:0007669"/>
    <property type="project" value="UniProtKB-KW"/>
</dbReference>
<keyword evidence="14 21" id="KW-0472">Membrane</keyword>
<dbReference type="Gene3D" id="3.30.1360.180">
    <property type="match status" value="1"/>
</dbReference>
<dbReference type="EMBL" id="JAFJMO010000006">
    <property type="protein sequence ID" value="KAJ8275323.1"/>
    <property type="molecule type" value="Genomic_DNA"/>
</dbReference>
<protein>
    <recommendedName>
        <fullName evidence="4">bis(5'-adenosyl)-triphosphatase</fullName>
        <ecNumber evidence="4">3.6.1.29</ecNumber>
    </recommendedName>
    <alternativeName>
        <fullName evidence="19">AP3A hydrolase</fullName>
    </alternativeName>
    <alternativeName>
        <fullName evidence="18">Ectonucleotide pyrophosphatase/phosphodiesterase family member 4</fullName>
    </alternativeName>
</protein>
<evidence type="ECO:0000256" key="4">
    <source>
        <dbReference type="ARBA" id="ARBA00012377"/>
    </source>
</evidence>
<dbReference type="InterPro" id="IPR017850">
    <property type="entry name" value="Alkaline_phosphatase_core_sf"/>
</dbReference>
<feature type="signal peptide" evidence="22">
    <location>
        <begin position="1"/>
        <end position="16"/>
    </location>
</feature>
<gene>
    <name evidence="23" type="ORF">COCON_G00099480</name>
</gene>
<comment type="caution">
    <text evidence="23">The sequence shown here is derived from an EMBL/GenBank/DDBJ whole genome shotgun (WGS) entry which is preliminary data.</text>
</comment>
<sequence length="449" mass="49479">MLPSILLFLSVALAAGERAGNATATGAPLLLVSFDGFRADYLKRYPFPNLQRFFSEGVLVEELLNAFVTKTFPNHYSLATGLYPESHGIVAGRMYDAAARERSSFRDPFWWNQATPIWVTAQEAGLKTASAMWPGTDVAIHNQTATHFLPYDPAVTFQERLANVTGWLARDEAVRFATLYWEEPDRSGHRYGPDNATEMGRVLAEVDELIGQLVERLNSSGLWGRVNVILTSDHGMAQCSQERLIRLDGCLDPANYTVVDLTPVGAIIPIGDPALVYQALSGCHPHMRVYLKEEMPDRLHYQHNARIQPIMLLADEGWTIVQHGNLPRLGDHGYDNSLPSMHPFLAARGPAFGRGRRVSGLSNVDLYPLMCQLLGLEGRPNNGSLARARCLLAGVSCPGLGQMVGLVVGVLLVLSTLTCLFVLLKNKMAAADRPFSRLELQQDDDDDDP</sequence>
<dbReference type="OrthoDB" id="415411at2759"/>
<keyword evidence="10" id="KW-0378">Hydrolase</keyword>
<keyword evidence="15" id="KW-1015">Disulfide bond</keyword>
<evidence type="ECO:0000256" key="22">
    <source>
        <dbReference type="SAM" id="SignalP"/>
    </source>
</evidence>
<dbReference type="PANTHER" id="PTHR10151:SF79">
    <property type="entry name" value="BIS(5'-ADENOSYL)-TRIPHOSPHATASE ENPP4"/>
    <property type="match status" value="1"/>
</dbReference>
<evidence type="ECO:0000256" key="13">
    <source>
        <dbReference type="ARBA" id="ARBA00023084"/>
    </source>
</evidence>
<dbReference type="GO" id="GO:0005886">
    <property type="term" value="C:plasma membrane"/>
    <property type="evidence" value="ECO:0007669"/>
    <property type="project" value="UniProtKB-SubCell"/>
</dbReference>
<keyword evidence="7" id="KW-0356">Hemostasis</keyword>
<keyword evidence="8" id="KW-0479">Metal-binding</keyword>
<evidence type="ECO:0000256" key="21">
    <source>
        <dbReference type="SAM" id="Phobius"/>
    </source>
</evidence>
<comment type="similarity">
    <text evidence="3">Belongs to the nucleotide pyrophosphatase/phosphodiesterase family.</text>
</comment>
<keyword evidence="24" id="KW-1185">Reference proteome</keyword>
<evidence type="ECO:0000313" key="24">
    <source>
        <dbReference type="Proteomes" id="UP001152803"/>
    </source>
</evidence>
<dbReference type="EC" id="3.6.1.29" evidence="4"/>
<feature type="chain" id="PRO_5040390693" description="bis(5'-adenosyl)-triphosphatase" evidence="22">
    <location>
        <begin position="17"/>
        <end position="449"/>
    </location>
</feature>
<comment type="subcellular location">
    <subcellularLocation>
        <location evidence="2">Cell membrane</location>
        <topology evidence="2">Single-pass type I membrane protein</topology>
    </subcellularLocation>
</comment>
<evidence type="ECO:0000256" key="6">
    <source>
        <dbReference type="ARBA" id="ARBA00022692"/>
    </source>
</evidence>
<keyword evidence="6 21" id="KW-0812">Transmembrane</keyword>
<comment type="cofactor">
    <cofactor evidence="1">
        <name>Zn(2+)</name>
        <dbReference type="ChEBI" id="CHEBI:29105"/>
    </cofactor>
</comment>
<dbReference type="InterPro" id="IPR002591">
    <property type="entry name" value="Phosphodiest/P_Trfase"/>
</dbReference>
<reference evidence="23" key="1">
    <citation type="journal article" date="2023" name="Science">
        <title>Genome structures resolve the early diversification of teleost fishes.</title>
        <authorList>
            <person name="Parey E."/>
            <person name="Louis A."/>
            <person name="Montfort J."/>
            <person name="Bouchez O."/>
            <person name="Roques C."/>
            <person name="Iampietro C."/>
            <person name="Lluch J."/>
            <person name="Castinel A."/>
            <person name="Donnadieu C."/>
            <person name="Desvignes T."/>
            <person name="Floi Bucao C."/>
            <person name="Jouanno E."/>
            <person name="Wen M."/>
            <person name="Mejri S."/>
            <person name="Dirks R."/>
            <person name="Jansen H."/>
            <person name="Henkel C."/>
            <person name="Chen W.J."/>
            <person name="Zahm M."/>
            <person name="Cabau C."/>
            <person name="Klopp C."/>
            <person name="Thompson A.W."/>
            <person name="Robinson-Rechavi M."/>
            <person name="Braasch I."/>
            <person name="Lecointre G."/>
            <person name="Bobe J."/>
            <person name="Postlethwait J.H."/>
            <person name="Berthelot C."/>
            <person name="Roest Crollius H."/>
            <person name="Guiguen Y."/>
        </authorList>
    </citation>
    <scope>NUCLEOTIDE SEQUENCE</scope>
    <source>
        <strain evidence="23">Concon-B</strain>
    </source>
</reference>
<keyword evidence="9 22" id="KW-0732">Signal</keyword>
<keyword evidence="5" id="KW-1003">Cell membrane</keyword>
<evidence type="ECO:0000256" key="12">
    <source>
        <dbReference type="ARBA" id="ARBA00022989"/>
    </source>
</evidence>
<evidence type="ECO:0000256" key="5">
    <source>
        <dbReference type="ARBA" id="ARBA00022475"/>
    </source>
</evidence>
<dbReference type="SUPFAM" id="SSF53649">
    <property type="entry name" value="Alkaline phosphatase-like"/>
    <property type="match status" value="1"/>
</dbReference>
<proteinExistence type="inferred from homology"/>
<organism evidence="23 24">
    <name type="scientific">Conger conger</name>
    <name type="common">Conger eel</name>
    <name type="synonym">Muraena conger</name>
    <dbReference type="NCBI Taxonomy" id="82655"/>
    <lineage>
        <taxon>Eukaryota</taxon>
        <taxon>Metazoa</taxon>
        <taxon>Chordata</taxon>
        <taxon>Craniata</taxon>
        <taxon>Vertebrata</taxon>
        <taxon>Euteleostomi</taxon>
        <taxon>Actinopterygii</taxon>
        <taxon>Neopterygii</taxon>
        <taxon>Teleostei</taxon>
        <taxon>Anguilliformes</taxon>
        <taxon>Congridae</taxon>
        <taxon>Conger</taxon>
    </lineage>
</organism>
<dbReference type="Pfam" id="PF01663">
    <property type="entry name" value="Phosphodiest"/>
    <property type="match status" value="1"/>
</dbReference>
<dbReference type="CDD" id="cd16018">
    <property type="entry name" value="Enpp"/>
    <property type="match status" value="1"/>
</dbReference>
<evidence type="ECO:0000256" key="19">
    <source>
        <dbReference type="ARBA" id="ARBA00031824"/>
    </source>
</evidence>
<keyword evidence="12 21" id="KW-1133">Transmembrane helix</keyword>
<evidence type="ECO:0000256" key="2">
    <source>
        <dbReference type="ARBA" id="ARBA00004251"/>
    </source>
</evidence>
<dbReference type="Proteomes" id="UP001152803">
    <property type="component" value="Unassembled WGS sequence"/>
</dbReference>
<evidence type="ECO:0000313" key="23">
    <source>
        <dbReference type="EMBL" id="KAJ8275323.1"/>
    </source>
</evidence>
<evidence type="ECO:0000256" key="16">
    <source>
        <dbReference type="ARBA" id="ARBA00023180"/>
    </source>
</evidence>
<evidence type="ECO:0000256" key="7">
    <source>
        <dbReference type="ARBA" id="ARBA00022696"/>
    </source>
</evidence>
<feature type="transmembrane region" description="Helical" evidence="21">
    <location>
        <begin position="403"/>
        <end position="424"/>
    </location>
</feature>
<evidence type="ECO:0000256" key="1">
    <source>
        <dbReference type="ARBA" id="ARBA00001947"/>
    </source>
</evidence>
<evidence type="ECO:0000256" key="11">
    <source>
        <dbReference type="ARBA" id="ARBA00022833"/>
    </source>
</evidence>
<evidence type="ECO:0000256" key="9">
    <source>
        <dbReference type="ARBA" id="ARBA00022729"/>
    </source>
</evidence>
<dbReference type="PANTHER" id="PTHR10151">
    <property type="entry name" value="ECTONUCLEOTIDE PYROPHOSPHATASE/PHOSPHODIESTERASE"/>
    <property type="match status" value="1"/>
</dbReference>
<evidence type="ECO:0000256" key="20">
    <source>
        <dbReference type="ARBA" id="ARBA00047780"/>
    </source>
</evidence>
<evidence type="ECO:0000256" key="17">
    <source>
        <dbReference type="ARBA" id="ARBA00025036"/>
    </source>
</evidence>
<evidence type="ECO:0000256" key="14">
    <source>
        <dbReference type="ARBA" id="ARBA00023136"/>
    </source>
</evidence>
<dbReference type="Gene3D" id="3.40.720.10">
    <property type="entry name" value="Alkaline Phosphatase, subunit A"/>
    <property type="match status" value="1"/>
</dbReference>
<keyword evidence="11" id="KW-0862">Zinc</keyword>
<comment type="catalytic activity">
    <reaction evidence="20">
        <text>P(1),P(3)-bis(5'-adenosyl) triphosphate + H2O = AMP + ADP + 2 H(+)</text>
        <dbReference type="Rhea" id="RHEA:13893"/>
        <dbReference type="ChEBI" id="CHEBI:15377"/>
        <dbReference type="ChEBI" id="CHEBI:15378"/>
        <dbReference type="ChEBI" id="CHEBI:58529"/>
        <dbReference type="ChEBI" id="CHEBI:456215"/>
        <dbReference type="ChEBI" id="CHEBI:456216"/>
        <dbReference type="EC" id="3.6.1.29"/>
    </reaction>
</comment>
<evidence type="ECO:0000256" key="18">
    <source>
        <dbReference type="ARBA" id="ARBA00031114"/>
    </source>
</evidence>
<dbReference type="AlphaFoldDB" id="A0A9Q1DMJ6"/>
<evidence type="ECO:0000256" key="15">
    <source>
        <dbReference type="ARBA" id="ARBA00023157"/>
    </source>
</evidence>
<dbReference type="GO" id="GO:0046872">
    <property type="term" value="F:metal ion binding"/>
    <property type="evidence" value="ECO:0007669"/>
    <property type="project" value="UniProtKB-KW"/>
</dbReference>
<dbReference type="GO" id="GO:0047710">
    <property type="term" value="F:bis(5'-adenosyl)-triphosphatase activity"/>
    <property type="evidence" value="ECO:0007669"/>
    <property type="project" value="UniProtKB-EC"/>
</dbReference>